<accession>A0ACB9R4R5</accession>
<reference evidence="2" key="1">
    <citation type="journal article" date="2023" name="Front. Plant Sci.">
        <title>Chromosomal-level genome assembly of Melastoma candidum provides insights into trichome evolution.</title>
        <authorList>
            <person name="Zhong Y."/>
            <person name="Wu W."/>
            <person name="Sun C."/>
            <person name="Zou P."/>
            <person name="Liu Y."/>
            <person name="Dai S."/>
            <person name="Zhou R."/>
        </authorList>
    </citation>
    <scope>NUCLEOTIDE SEQUENCE [LARGE SCALE GENOMIC DNA]</scope>
</reference>
<dbReference type="Proteomes" id="UP001057402">
    <property type="component" value="Chromosome 4"/>
</dbReference>
<evidence type="ECO:0000313" key="2">
    <source>
        <dbReference type="Proteomes" id="UP001057402"/>
    </source>
</evidence>
<name>A0ACB9R4R5_9MYRT</name>
<dbReference type="EMBL" id="CM042883">
    <property type="protein sequence ID" value="KAI4373493.1"/>
    <property type="molecule type" value="Genomic_DNA"/>
</dbReference>
<proteinExistence type="predicted"/>
<sequence length="128" mass="14623">MESARFSDARFVLRPSYSTLSDPVRRGSFDGGIGMGRQYPRVVDSVSCRQMYLQSYTFSRKETVPEKIKRYIGEVKKRVLGGRSGFRSRRIRAKDEEVPCSVMFPAVRRVLTCTARINVADSDVGRYL</sequence>
<organism evidence="1 2">
    <name type="scientific">Melastoma candidum</name>
    <dbReference type="NCBI Taxonomy" id="119954"/>
    <lineage>
        <taxon>Eukaryota</taxon>
        <taxon>Viridiplantae</taxon>
        <taxon>Streptophyta</taxon>
        <taxon>Embryophyta</taxon>
        <taxon>Tracheophyta</taxon>
        <taxon>Spermatophyta</taxon>
        <taxon>Magnoliopsida</taxon>
        <taxon>eudicotyledons</taxon>
        <taxon>Gunneridae</taxon>
        <taxon>Pentapetalae</taxon>
        <taxon>rosids</taxon>
        <taxon>malvids</taxon>
        <taxon>Myrtales</taxon>
        <taxon>Melastomataceae</taxon>
        <taxon>Melastomatoideae</taxon>
        <taxon>Melastomateae</taxon>
        <taxon>Melastoma</taxon>
    </lineage>
</organism>
<protein>
    <submittedName>
        <fullName evidence="1">Uncharacterized protein</fullName>
    </submittedName>
</protein>
<comment type="caution">
    <text evidence="1">The sequence shown here is derived from an EMBL/GenBank/DDBJ whole genome shotgun (WGS) entry which is preliminary data.</text>
</comment>
<evidence type="ECO:0000313" key="1">
    <source>
        <dbReference type="EMBL" id="KAI4373493.1"/>
    </source>
</evidence>
<keyword evidence="2" id="KW-1185">Reference proteome</keyword>
<gene>
    <name evidence="1" type="ORF">MLD38_011614</name>
</gene>